<feature type="domain" description="HTH cro/C1-type" evidence="2">
    <location>
        <begin position="7"/>
        <end position="61"/>
    </location>
</feature>
<evidence type="ECO:0000256" key="1">
    <source>
        <dbReference type="ARBA" id="ARBA00023125"/>
    </source>
</evidence>
<dbReference type="PANTHER" id="PTHR46558:SF13">
    <property type="entry name" value="HTH-TYPE TRANSCRIPTIONAL REGULATOR IMMR"/>
    <property type="match status" value="1"/>
</dbReference>
<comment type="caution">
    <text evidence="3">The sequence shown here is derived from an EMBL/GenBank/DDBJ whole genome shotgun (WGS) entry which is preliminary data.</text>
</comment>
<dbReference type="Proteomes" id="UP000262969">
    <property type="component" value="Unassembled WGS sequence"/>
</dbReference>
<dbReference type="PANTHER" id="PTHR46558">
    <property type="entry name" value="TRACRIPTIONAL REGULATORY PROTEIN-RELATED-RELATED"/>
    <property type="match status" value="1"/>
</dbReference>
<dbReference type="SMART" id="SM00530">
    <property type="entry name" value="HTH_XRE"/>
    <property type="match status" value="1"/>
</dbReference>
<dbReference type="Pfam" id="PF01381">
    <property type="entry name" value="HTH_3"/>
    <property type="match status" value="1"/>
</dbReference>
<dbReference type="SUPFAM" id="SSF47413">
    <property type="entry name" value="lambda repressor-like DNA-binding domains"/>
    <property type="match status" value="1"/>
</dbReference>
<dbReference type="InterPro" id="IPR043735">
    <property type="entry name" value="DUF5680"/>
</dbReference>
<dbReference type="GO" id="GO:0003677">
    <property type="term" value="F:DNA binding"/>
    <property type="evidence" value="ECO:0007669"/>
    <property type="project" value="UniProtKB-KW"/>
</dbReference>
<protein>
    <submittedName>
        <fullName evidence="3">Transcriptional regulator</fullName>
    </submittedName>
</protein>
<gene>
    <name evidence="3" type="ORF">DHW61_03560</name>
</gene>
<dbReference type="PROSITE" id="PS50943">
    <property type="entry name" value="HTH_CROC1"/>
    <property type="match status" value="1"/>
</dbReference>
<evidence type="ECO:0000313" key="3">
    <source>
        <dbReference type="EMBL" id="HCL01483.1"/>
    </source>
</evidence>
<keyword evidence="1" id="KW-0238">DNA-binding</keyword>
<name>A0A3D2X4B9_9FIRM</name>
<dbReference type="InterPro" id="IPR001387">
    <property type="entry name" value="Cro/C1-type_HTH"/>
</dbReference>
<evidence type="ECO:0000313" key="4">
    <source>
        <dbReference type="Proteomes" id="UP000262969"/>
    </source>
</evidence>
<proteinExistence type="predicted"/>
<dbReference type="InterPro" id="IPR010982">
    <property type="entry name" value="Lambda_DNA-bd_dom_sf"/>
</dbReference>
<organism evidence="3 4">
    <name type="scientific">Lachnoclostridium phytofermentans</name>
    <dbReference type="NCBI Taxonomy" id="66219"/>
    <lineage>
        <taxon>Bacteria</taxon>
        <taxon>Bacillati</taxon>
        <taxon>Bacillota</taxon>
        <taxon>Clostridia</taxon>
        <taxon>Lachnospirales</taxon>
        <taxon>Lachnospiraceae</taxon>
    </lineage>
</organism>
<evidence type="ECO:0000259" key="2">
    <source>
        <dbReference type="PROSITE" id="PS50943"/>
    </source>
</evidence>
<dbReference type="EMBL" id="DPVV01000125">
    <property type="protein sequence ID" value="HCL01483.1"/>
    <property type="molecule type" value="Genomic_DNA"/>
</dbReference>
<dbReference type="Gene3D" id="1.10.260.40">
    <property type="entry name" value="lambda repressor-like DNA-binding domains"/>
    <property type="match status" value="1"/>
</dbReference>
<dbReference type="CDD" id="cd00093">
    <property type="entry name" value="HTH_XRE"/>
    <property type="match status" value="1"/>
</dbReference>
<accession>A0A3D2X4B9</accession>
<sequence>MEFNKVLQMIQKEHKLSQEEVAEKLGVSRQAVAKWESGIAYPDLDNLICLSELFCVTIDYLVKKDRDCSNQNPKRDSIEQKELAKFLVEAKQNTYAGKAPEEEKSMRLGSHDYLYSKGNFLYIDSYVGGESFAGEEVVYYEYNPIWAMNYTGRTLSDLFSGDFLKEALLHVTDATPFRGPNIYRKDRYVYHNKVSGELSWFHGKEEIYCEDILVFECIYHGGKIR</sequence>
<dbReference type="Pfam" id="PF18931">
    <property type="entry name" value="DUF5680"/>
    <property type="match status" value="1"/>
</dbReference>
<reference evidence="3 4" key="1">
    <citation type="journal article" date="2018" name="Nat. Biotechnol.">
        <title>A standardized bacterial taxonomy based on genome phylogeny substantially revises the tree of life.</title>
        <authorList>
            <person name="Parks D.H."/>
            <person name="Chuvochina M."/>
            <person name="Waite D.W."/>
            <person name="Rinke C."/>
            <person name="Skarshewski A."/>
            <person name="Chaumeil P.A."/>
            <person name="Hugenholtz P."/>
        </authorList>
    </citation>
    <scope>NUCLEOTIDE SEQUENCE [LARGE SCALE GENOMIC DNA]</scope>
    <source>
        <strain evidence="3">UBA11728</strain>
    </source>
</reference>
<dbReference type="AlphaFoldDB" id="A0A3D2X4B9"/>